<keyword evidence="3" id="KW-1185">Reference proteome</keyword>
<organism evidence="2 3">
    <name type="scientific">Flavihumibacter petaseus NBRC 106054</name>
    <dbReference type="NCBI Taxonomy" id="1220578"/>
    <lineage>
        <taxon>Bacteria</taxon>
        <taxon>Pseudomonadati</taxon>
        <taxon>Bacteroidota</taxon>
        <taxon>Chitinophagia</taxon>
        <taxon>Chitinophagales</taxon>
        <taxon>Chitinophagaceae</taxon>
        <taxon>Flavihumibacter</taxon>
    </lineage>
</organism>
<dbReference type="STRING" id="1220578.FPE01S_01_15360"/>
<sequence>MDRQFFPDQRGESVELNNPGMTSKETTFLYRPVNQNVGGAIHNEFWVPAEELDEFNSNIVGRIEVTRKFD</sequence>
<dbReference type="EMBL" id="BBWV01000001">
    <property type="protein sequence ID" value="GAO42521.1"/>
    <property type="molecule type" value="Genomic_DNA"/>
</dbReference>
<accession>A0A0E9MYN5</accession>
<name>A0A0E9MYN5_9BACT</name>
<protein>
    <submittedName>
        <fullName evidence="2">Uncharacterized protein</fullName>
    </submittedName>
</protein>
<feature type="region of interest" description="Disordered" evidence="1">
    <location>
        <begin position="1"/>
        <end position="21"/>
    </location>
</feature>
<gene>
    <name evidence="2" type="ORF">FPE01S_01_15360</name>
</gene>
<feature type="compositionally biased region" description="Basic and acidic residues" evidence="1">
    <location>
        <begin position="1"/>
        <end position="13"/>
    </location>
</feature>
<evidence type="ECO:0000256" key="1">
    <source>
        <dbReference type="SAM" id="MobiDB-lite"/>
    </source>
</evidence>
<comment type="caution">
    <text evidence="2">The sequence shown here is derived from an EMBL/GenBank/DDBJ whole genome shotgun (WGS) entry which is preliminary data.</text>
</comment>
<proteinExistence type="predicted"/>
<reference evidence="2 3" key="1">
    <citation type="submission" date="2015-04" db="EMBL/GenBank/DDBJ databases">
        <title>Whole genome shotgun sequence of Flavihumibacter petaseus NBRC 106054.</title>
        <authorList>
            <person name="Miyazawa S."/>
            <person name="Hosoyama A."/>
            <person name="Hashimoto M."/>
            <person name="Noguchi M."/>
            <person name="Tsuchikane K."/>
            <person name="Ohji S."/>
            <person name="Yamazoe A."/>
            <person name="Ichikawa N."/>
            <person name="Kimura A."/>
            <person name="Fujita N."/>
        </authorList>
    </citation>
    <scope>NUCLEOTIDE SEQUENCE [LARGE SCALE GENOMIC DNA]</scope>
    <source>
        <strain evidence="2 3">NBRC 106054</strain>
    </source>
</reference>
<dbReference type="Proteomes" id="UP000033121">
    <property type="component" value="Unassembled WGS sequence"/>
</dbReference>
<evidence type="ECO:0000313" key="2">
    <source>
        <dbReference type="EMBL" id="GAO42521.1"/>
    </source>
</evidence>
<evidence type="ECO:0000313" key="3">
    <source>
        <dbReference type="Proteomes" id="UP000033121"/>
    </source>
</evidence>
<dbReference type="AlphaFoldDB" id="A0A0E9MYN5"/>